<sequence length="109" mass="12171">MISSTTLLVLDVCVTSVWRLEIRIIELVESLRDTFYPAIPVALYSRTQIGIQVHVLAHDGAFLPLSTIVSSFTPLESPPPSTCLKRRLTSTSRRAFVGLYKTQVHPFSI</sequence>
<evidence type="ECO:0000313" key="1">
    <source>
        <dbReference type="EMBL" id="KAI0027698.1"/>
    </source>
</evidence>
<reference evidence="1" key="1">
    <citation type="submission" date="2021-02" db="EMBL/GenBank/DDBJ databases">
        <authorList>
            <consortium name="DOE Joint Genome Institute"/>
            <person name="Ahrendt S."/>
            <person name="Looney B.P."/>
            <person name="Miyauchi S."/>
            <person name="Morin E."/>
            <person name="Drula E."/>
            <person name="Courty P.E."/>
            <person name="Chicoki N."/>
            <person name="Fauchery L."/>
            <person name="Kohler A."/>
            <person name="Kuo A."/>
            <person name="Labutti K."/>
            <person name="Pangilinan J."/>
            <person name="Lipzen A."/>
            <person name="Riley R."/>
            <person name="Andreopoulos W."/>
            <person name="He G."/>
            <person name="Johnson J."/>
            <person name="Barry K.W."/>
            <person name="Grigoriev I.V."/>
            <person name="Nagy L."/>
            <person name="Hibbett D."/>
            <person name="Henrissat B."/>
            <person name="Matheny P.B."/>
            <person name="Labbe J."/>
            <person name="Martin F."/>
        </authorList>
    </citation>
    <scope>NUCLEOTIDE SEQUENCE</scope>
    <source>
        <strain evidence="1">EC-137</strain>
    </source>
</reference>
<reference evidence="1" key="2">
    <citation type="journal article" date="2022" name="New Phytol.">
        <title>Evolutionary transition to the ectomycorrhizal habit in the genomes of a hyperdiverse lineage of mushroom-forming fungi.</title>
        <authorList>
            <person name="Looney B."/>
            <person name="Miyauchi S."/>
            <person name="Morin E."/>
            <person name="Drula E."/>
            <person name="Courty P.E."/>
            <person name="Kohler A."/>
            <person name="Kuo A."/>
            <person name="LaButti K."/>
            <person name="Pangilinan J."/>
            <person name="Lipzen A."/>
            <person name="Riley R."/>
            <person name="Andreopoulos W."/>
            <person name="He G."/>
            <person name="Johnson J."/>
            <person name="Nolan M."/>
            <person name="Tritt A."/>
            <person name="Barry K.W."/>
            <person name="Grigoriev I.V."/>
            <person name="Nagy L.G."/>
            <person name="Hibbett D."/>
            <person name="Henrissat B."/>
            <person name="Matheny P.B."/>
            <person name="Labbe J."/>
            <person name="Martin F.M."/>
        </authorList>
    </citation>
    <scope>NUCLEOTIDE SEQUENCE</scope>
    <source>
        <strain evidence="1">EC-137</strain>
    </source>
</reference>
<organism evidence="1 2">
    <name type="scientific">Vararia minispora EC-137</name>
    <dbReference type="NCBI Taxonomy" id="1314806"/>
    <lineage>
        <taxon>Eukaryota</taxon>
        <taxon>Fungi</taxon>
        <taxon>Dikarya</taxon>
        <taxon>Basidiomycota</taxon>
        <taxon>Agaricomycotina</taxon>
        <taxon>Agaricomycetes</taxon>
        <taxon>Russulales</taxon>
        <taxon>Lachnocladiaceae</taxon>
        <taxon>Vararia</taxon>
    </lineage>
</organism>
<accession>A0ACB8Q7K6</accession>
<gene>
    <name evidence="1" type="ORF">K488DRAFT_90553</name>
</gene>
<protein>
    <submittedName>
        <fullName evidence="1">Uncharacterized protein</fullName>
    </submittedName>
</protein>
<evidence type="ECO:0000313" key="2">
    <source>
        <dbReference type="Proteomes" id="UP000814128"/>
    </source>
</evidence>
<dbReference type="EMBL" id="MU273854">
    <property type="protein sequence ID" value="KAI0027698.1"/>
    <property type="molecule type" value="Genomic_DNA"/>
</dbReference>
<keyword evidence="2" id="KW-1185">Reference proteome</keyword>
<proteinExistence type="predicted"/>
<comment type="caution">
    <text evidence="1">The sequence shown here is derived from an EMBL/GenBank/DDBJ whole genome shotgun (WGS) entry which is preliminary data.</text>
</comment>
<dbReference type="Proteomes" id="UP000814128">
    <property type="component" value="Unassembled WGS sequence"/>
</dbReference>
<name>A0ACB8Q7K6_9AGAM</name>